<name>A0A1I4FYN6_9EURY</name>
<protein>
    <submittedName>
        <fullName evidence="5">NAD dependent epimerase/dehydratase family protein</fullName>
    </submittedName>
</protein>
<comment type="similarity">
    <text evidence="1">Belongs to the NAD(P)-dependent epimerase/dehydratase family.</text>
</comment>
<dbReference type="InterPro" id="IPR001509">
    <property type="entry name" value="Epimerase_deHydtase"/>
</dbReference>
<dbReference type="InterPro" id="IPR036291">
    <property type="entry name" value="NAD(P)-bd_dom_sf"/>
</dbReference>
<gene>
    <name evidence="5" type="ORF">SAMN04487950_2930</name>
</gene>
<dbReference type="CDD" id="cd08946">
    <property type="entry name" value="SDR_e"/>
    <property type="match status" value="1"/>
</dbReference>
<evidence type="ECO:0000259" key="4">
    <source>
        <dbReference type="Pfam" id="PF01370"/>
    </source>
</evidence>
<dbReference type="AlphaFoldDB" id="A0A1I4FYN6"/>
<dbReference type="Gene3D" id="3.40.50.720">
    <property type="entry name" value="NAD(P)-binding Rossmann-like Domain"/>
    <property type="match status" value="1"/>
</dbReference>
<proteinExistence type="inferred from homology"/>
<dbReference type="PANTHER" id="PTHR43103:SF5">
    <property type="entry name" value="4-EPIMERASE, PUTATIVE (AFU_ORTHOLOGUE AFUA_7G00360)-RELATED"/>
    <property type="match status" value="1"/>
</dbReference>
<evidence type="ECO:0000313" key="5">
    <source>
        <dbReference type="EMBL" id="SFL22965.1"/>
    </source>
</evidence>
<evidence type="ECO:0000256" key="2">
    <source>
        <dbReference type="ARBA" id="ARBA00023002"/>
    </source>
</evidence>
<feature type="domain" description="NAD-dependent epimerase/dehydratase" evidence="4">
    <location>
        <begin position="4"/>
        <end position="178"/>
    </location>
</feature>
<evidence type="ECO:0000256" key="3">
    <source>
        <dbReference type="ARBA" id="ARBA00023027"/>
    </source>
</evidence>
<keyword evidence="6" id="KW-1185">Reference proteome</keyword>
<keyword evidence="3" id="KW-0520">NAD</keyword>
<dbReference type="Proteomes" id="UP000199607">
    <property type="component" value="Unassembled WGS sequence"/>
</dbReference>
<dbReference type="Pfam" id="PF01370">
    <property type="entry name" value="Epimerase"/>
    <property type="match status" value="1"/>
</dbReference>
<dbReference type="GO" id="GO:0016491">
    <property type="term" value="F:oxidoreductase activity"/>
    <property type="evidence" value="ECO:0007669"/>
    <property type="project" value="UniProtKB-KW"/>
</dbReference>
<accession>A0A1I4FYN6</accession>
<evidence type="ECO:0000313" key="6">
    <source>
        <dbReference type="Proteomes" id="UP000199607"/>
    </source>
</evidence>
<dbReference type="SUPFAM" id="SSF51735">
    <property type="entry name" value="NAD(P)-binding Rossmann-fold domains"/>
    <property type="match status" value="1"/>
</dbReference>
<dbReference type="STRING" id="553466.SAMN04487950_2930"/>
<keyword evidence="2" id="KW-0560">Oxidoreductase</keyword>
<evidence type="ECO:0000256" key="1">
    <source>
        <dbReference type="ARBA" id="ARBA00007637"/>
    </source>
</evidence>
<reference evidence="6" key="1">
    <citation type="submission" date="2016-10" db="EMBL/GenBank/DDBJ databases">
        <authorList>
            <person name="Varghese N."/>
            <person name="Submissions S."/>
        </authorList>
    </citation>
    <scope>NUCLEOTIDE SEQUENCE [LARGE SCALE GENOMIC DNA]</scope>
    <source>
        <strain evidence="6">CGMCC 1.7738</strain>
    </source>
</reference>
<dbReference type="EMBL" id="FOTC01000003">
    <property type="protein sequence ID" value="SFL22965.1"/>
    <property type="molecule type" value="Genomic_DNA"/>
</dbReference>
<dbReference type="PANTHER" id="PTHR43103">
    <property type="entry name" value="NUCLEOSIDE-DIPHOSPHATE-SUGAR EPIMERASE"/>
    <property type="match status" value="1"/>
</dbReference>
<dbReference type="RefSeq" id="WP_089870160.1">
    <property type="nucleotide sequence ID" value="NZ_FOTC01000003.1"/>
</dbReference>
<sequence>MSHIAITGAAGNVGQVAADAFEESEHELTLFTHSENDEMDSVVLDVTERDAFVEKLPDDADVLVHLAANPSPYADWDELSGVNVDGVYNAYHAAVENDLSRVVYASSNHVLNATGVADPTEPETTTDDAGAMFTDDRHAPDSYYGVTKVAGEAMGNFYAHRHGLDVVNLRIGWLLSESELRETVDDPPSSEYEEAAVRFARAMWLSPRDCRDALLKAATADLPENPLVAHAISENEDRLLSLVETRRTLEYEPQDDAARVLDDE</sequence>
<organism evidence="5 6">
    <name type="scientific">Halogranum rubrum</name>
    <dbReference type="NCBI Taxonomy" id="553466"/>
    <lineage>
        <taxon>Archaea</taxon>
        <taxon>Methanobacteriati</taxon>
        <taxon>Methanobacteriota</taxon>
        <taxon>Stenosarchaea group</taxon>
        <taxon>Halobacteria</taxon>
        <taxon>Halobacteriales</taxon>
        <taxon>Haloferacaceae</taxon>
    </lineage>
</organism>